<dbReference type="AlphaFoldDB" id="A0A9P1GUD1"/>
<evidence type="ECO:0000256" key="3">
    <source>
        <dbReference type="ARBA" id="ARBA00022989"/>
    </source>
</evidence>
<evidence type="ECO:0000256" key="4">
    <source>
        <dbReference type="ARBA" id="ARBA00023136"/>
    </source>
</evidence>
<dbReference type="InterPro" id="IPR013766">
    <property type="entry name" value="Thioredoxin_domain"/>
</dbReference>
<protein>
    <recommendedName>
        <fullName evidence="6">Thioredoxin domain-containing protein</fullName>
    </recommendedName>
</protein>
<proteinExistence type="predicted"/>
<accession>A0A9P1GUD1</accession>
<dbReference type="EMBL" id="CALLCH030000001">
    <property type="protein sequence ID" value="CAI4210753.1"/>
    <property type="molecule type" value="Genomic_DNA"/>
</dbReference>
<dbReference type="GO" id="GO:0005783">
    <property type="term" value="C:endoplasmic reticulum"/>
    <property type="evidence" value="ECO:0007669"/>
    <property type="project" value="TreeGrafter"/>
</dbReference>
<evidence type="ECO:0000259" key="6">
    <source>
        <dbReference type="PROSITE" id="PS51352"/>
    </source>
</evidence>
<reference evidence="7" key="1">
    <citation type="submission" date="2022-11" db="EMBL/GenBank/DDBJ databases">
        <authorList>
            <person name="Scott C."/>
            <person name="Bruce N."/>
        </authorList>
    </citation>
    <scope>NUCLEOTIDE SEQUENCE</scope>
</reference>
<keyword evidence="4 5" id="KW-0472">Membrane</keyword>
<name>A0A9P1GUD1_9PEZI</name>
<evidence type="ECO:0000256" key="5">
    <source>
        <dbReference type="SAM" id="Phobius"/>
    </source>
</evidence>
<comment type="subcellular location">
    <subcellularLocation>
        <location evidence="1">Membrane</location>
        <topology evidence="1">Single-pass membrane protein</topology>
    </subcellularLocation>
</comment>
<dbReference type="PRINTS" id="PR00421">
    <property type="entry name" value="THIOREDOXIN"/>
</dbReference>
<evidence type="ECO:0000256" key="1">
    <source>
        <dbReference type="ARBA" id="ARBA00004167"/>
    </source>
</evidence>
<dbReference type="PANTHER" id="PTHR46426:SF1">
    <property type="entry name" value="PROTEIN DISULFIDE-ISOMERASE TMX3"/>
    <property type="match status" value="1"/>
</dbReference>
<keyword evidence="8" id="KW-1185">Reference proteome</keyword>
<comment type="caution">
    <text evidence="7">The sequence shown here is derived from an EMBL/GenBank/DDBJ whole genome shotgun (WGS) entry which is preliminary data.</text>
</comment>
<organism evidence="7 8">
    <name type="scientific">Parascedosporium putredinis</name>
    <dbReference type="NCBI Taxonomy" id="1442378"/>
    <lineage>
        <taxon>Eukaryota</taxon>
        <taxon>Fungi</taxon>
        <taxon>Dikarya</taxon>
        <taxon>Ascomycota</taxon>
        <taxon>Pezizomycotina</taxon>
        <taxon>Sordariomycetes</taxon>
        <taxon>Hypocreomycetidae</taxon>
        <taxon>Microascales</taxon>
        <taxon>Microascaceae</taxon>
        <taxon>Parascedosporium</taxon>
    </lineage>
</organism>
<dbReference type="OrthoDB" id="72053at2759"/>
<evidence type="ECO:0000313" key="8">
    <source>
        <dbReference type="Proteomes" id="UP000838763"/>
    </source>
</evidence>
<feature type="domain" description="Thioredoxin" evidence="6">
    <location>
        <begin position="1"/>
        <end position="90"/>
    </location>
</feature>
<evidence type="ECO:0000256" key="2">
    <source>
        <dbReference type="ARBA" id="ARBA00022692"/>
    </source>
</evidence>
<gene>
    <name evidence="7" type="ORF">PPNO1_LOCUS552</name>
</gene>
<dbReference type="SUPFAM" id="SSF52833">
    <property type="entry name" value="Thioredoxin-like"/>
    <property type="match status" value="2"/>
</dbReference>
<dbReference type="CDD" id="cd02961">
    <property type="entry name" value="PDI_a_family"/>
    <property type="match status" value="1"/>
</dbReference>
<sequence length="446" mass="51391">MTQDPWFVKFYAPWCHHCQALASTWTQVAKDMKGELNVGEVNCDEESRLCKDVGVQGYPTIILFRGGERVEYEGLRGLGDLLHFAESAVALTSGVPEVDAESFKAMEEKEEVIFVYFYDHGIATEDFLALERIPIHLAGRAKLVRTRDPELAKRFKITTWPRLMVAREGHPTYYTPLAPKDYRDVNAMLRWVKYVWLPIVPELTASNAREIMDGKIVVLGILNRNNEEAFKDAQREMKSAANEWMDKQIQLFQLERQELRDAKQLRLEEAKDRNDERGIRQAKAIRINMSMSDKKQVTFAWVDSIFWQRWIRTTYGIDVNDGDRVIINDEDNRRYWDTTITGNLITPSRTSIMETIGKVTASPPKIKPKLTISSIEKVFFDFRMAFVEHPWLSTACVFSIALAALSWFRGRLRRTRPNFRLEDAMGIKELKEGLLGGPSSNNGKKD</sequence>
<dbReference type="InterPro" id="IPR036249">
    <property type="entry name" value="Thioredoxin-like_sf"/>
</dbReference>
<dbReference type="Pfam" id="PF00085">
    <property type="entry name" value="Thioredoxin"/>
    <property type="match status" value="1"/>
</dbReference>
<evidence type="ECO:0000313" key="7">
    <source>
        <dbReference type="EMBL" id="CAI4210753.1"/>
    </source>
</evidence>
<dbReference type="GO" id="GO:0016020">
    <property type="term" value="C:membrane"/>
    <property type="evidence" value="ECO:0007669"/>
    <property type="project" value="UniProtKB-SubCell"/>
</dbReference>
<dbReference type="Gene3D" id="3.40.30.10">
    <property type="entry name" value="Glutaredoxin"/>
    <property type="match status" value="2"/>
</dbReference>
<dbReference type="Proteomes" id="UP000838763">
    <property type="component" value="Unassembled WGS sequence"/>
</dbReference>
<keyword evidence="3 5" id="KW-1133">Transmembrane helix</keyword>
<dbReference type="PROSITE" id="PS51352">
    <property type="entry name" value="THIOREDOXIN_2"/>
    <property type="match status" value="1"/>
</dbReference>
<dbReference type="InterPro" id="IPR052250">
    <property type="entry name" value="PDI_TMX3"/>
</dbReference>
<dbReference type="PANTHER" id="PTHR46426">
    <property type="entry name" value="PROTEIN DISULFIDE-ISOMERASE TMX3"/>
    <property type="match status" value="1"/>
</dbReference>
<feature type="transmembrane region" description="Helical" evidence="5">
    <location>
        <begin position="391"/>
        <end position="408"/>
    </location>
</feature>
<keyword evidence="2 5" id="KW-0812">Transmembrane</keyword>